<dbReference type="Gene3D" id="2.130.10.10">
    <property type="entry name" value="YVTN repeat-like/Quinoprotein amine dehydrogenase"/>
    <property type="match status" value="2"/>
</dbReference>
<dbReference type="InterPro" id="IPR036322">
    <property type="entry name" value="WD40_repeat_dom_sf"/>
</dbReference>
<reference evidence="12" key="1">
    <citation type="journal article" date="2016" name="Gigascience">
        <title>De novo construction of an expanded transcriptome assembly for the western tarnished plant bug, Lygus hesperus.</title>
        <authorList>
            <person name="Tassone E.E."/>
            <person name="Geib S.M."/>
            <person name="Hall B."/>
            <person name="Fabrick J.A."/>
            <person name="Brent C.S."/>
            <person name="Hull J.J."/>
        </authorList>
    </citation>
    <scope>NUCLEOTIDE SEQUENCE</scope>
</reference>
<evidence type="ECO:0000313" key="12">
    <source>
        <dbReference type="EMBL" id="JAQ17512.1"/>
    </source>
</evidence>
<dbReference type="InterPro" id="IPR020472">
    <property type="entry name" value="WD40_PAC1"/>
</dbReference>
<gene>
    <name evidence="12" type="primary">TAF5_0</name>
    <name evidence="12" type="ORF">g.78678</name>
</gene>
<feature type="repeat" description="WD" evidence="9">
    <location>
        <begin position="628"/>
        <end position="669"/>
    </location>
</feature>
<dbReference type="PRINTS" id="PR00320">
    <property type="entry name" value="GPROTEINBRPT"/>
</dbReference>
<dbReference type="CDD" id="cd00200">
    <property type="entry name" value="WD40"/>
    <property type="match status" value="1"/>
</dbReference>
<dbReference type="EMBL" id="GDHC01001117">
    <property type="protein sequence ID" value="JAQ17512.1"/>
    <property type="molecule type" value="Transcribed_RNA"/>
</dbReference>
<proteinExistence type="inferred from homology"/>
<dbReference type="PANTHER" id="PTHR19879">
    <property type="entry name" value="TRANSCRIPTION INITIATION FACTOR TFIID"/>
    <property type="match status" value="1"/>
</dbReference>
<dbReference type="SUPFAM" id="SSF160897">
    <property type="entry name" value="Taf5 N-terminal domain-like"/>
    <property type="match status" value="1"/>
</dbReference>
<feature type="compositionally biased region" description="Basic and acidic residues" evidence="10">
    <location>
        <begin position="328"/>
        <end position="338"/>
    </location>
</feature>
<evidence type="ECO:0000256" key="8">
    <source>
        <dbReference type="ARBA" id="ARBA00044130"/>
    </source>
</evidence>
<feature type="non-terminal residue" evidence="12">
    <location>
        <position position="1"/>
    </location>
</feature>
<dbReference type="Pfam" id="PF00400">
    <property type="entry name" value="WD40"/>
    <property type="match status" value="5"/>
</dbReference>
<dbReference type="InterPro" id="IPR019775">
    <property type="entry name" value="WD40_repeat_CS"/>
</dbReference>
<evidence type="ECO:0000256" key="7">
    <source>
        <dbReference type="ARBA" id="ARBA00023242"/>
    </source>
</evidence>
<evidence type="ECO:0000256" key="9">
    <source>
        <dbReference type="PROSITE-ProRule" id="PRU00221"/>
    </source>
</evidence>
<feature type="repeat" description="WD" evidence="9">
    <location>
        <begin position="544"/>
        <end position="585"/>
    </location>
</feature>
<keyword evidence="7" id="KW-0539">Nucleus</keyword>
<dbReference type="InterPro" id="IPR001680">
    <property type="entry name" value="WD40_rpt"/>
</dbReference>
<evidence type="ECO:0000256" key="6">
    <source>
        <dbReference type="ARBA" id="ARBA00023163"/>
    </source>
</evidence>
<dbReference type="Gene3D" id="1.25.40.500">
    <property type="entry name" value="TFIID subunit TAF5, NTD2 domain"/>
    <property type="match status" value="1"/>
</dbReference>
<dbReference type="InterPro" id="IPR006594">
    <property type="entry name" value="LisH"/>
</dbReference>
<dbReference type="Pfam" id="PF04494">
    <property type="entry name" value="TFIID_NTD2"/>
    <property type="match status" value="1"/>
</dbReference>
<keyword evidence="12" id="KW-0396">Initiation factor</keyword>
<comment type="similarity">
    <text evidence="2">Belongs to the WD repeat TAF5 family.</text>
</comment>
<comment type="subcellular location">
    <subcellularLocation>
        <location evidence="1">Nucleus</location>
    </subcellularLocation>
</comment>
<dbReference type="GO" id="GO:0016251">
    <property type="term" value="F:RNA polymerase II general transcription initiation factor activity"/>
    <property type="evidence" value="ECO:0007669"/>
    <property type="project" value="TreeGrafter"/>
</dbReference>
<dbReference type="InterPro" id="IPR037264">
    <property type="entry name" value="TFIID_NTD2_sf"/>
</dbReference>
<feature type="domain" description="TFIID subunit TAF5 NTD2" evidence="11">
    <location>
        <begin position="129"/>
        <end position="257"/>
    </location>
</feature>
<dbReference type="PANTHER" id="PTHR19879:SF1">
    <property type="entry name" value="CANNONBALL-RELATED"/>
    <property type="match status" value="1"/>
</dbReference>
<dbReference type="GO" id="GO:0003743">
    <property type="term" value="F:translation initiation factor activity"/>
    <property type="evidence" value="ECO:0007669"/>
    <property type="project" value="UniProtKB-KW"/>
</dbReference>
<dbReference type="InterPro" id="IPR007582">
    <property type="entry name" value="TFIID_NTD2"/>
</dbReference>
<dbReference type="GO" id="GO:0006367">
    <property type="term" value="P:transcription initiation at RNA polymerase II promoter"/>
    <property type="evidence" value="ECO:0007669"/>
    <property type="project" value="TreeGrafter"/>
</dbReference>
<feature type="region of interest" description="Disordered" evidence="10">
    <location>
        <begin position="309"/>
        <end position="356"/>
    </location>
</feature>
<evidence type="ECO:0000256" key="10">
    <source>
        <dbReference type="SAM" id="MobiDB-lite"/>
    </source>
</evidence>
<feature type="repeat" description="WD" evidence="9">
    <location>
        <begin position="460"/>
        <end position="493"/>
    </location>
</feature>
<accession>A0A146MEU0</accession>
<name>A0A146MEU0_LYGHE</name>
<dbReference type="PROSITE" id="PS00678">
    <property type="entry name" value="WD_REPEATS_1"/>
    <property type="match status" value="1"/>
</dbReference>
<evidence type="ECO:0000256" key="2">
    <source>
        <dbReference type="ARBA" id="ARBA00009435"/>
    </source>
</evidence>
<dbReference type="FunFam" id="2.130.10.10:FF:000243">
    <property type="entry name" value="Transcription initiation factor TFIID subunit 5"/>
    <property type="match status" value="1"/>
</dbReference>
<evidence type="ECO:0000256" key="5">
    <source>
        <dbReference type="ARBA" id="ARBA00023015"/>
    </source>
</evidence>
<sequence>IWSSCIFQFGFFVNLLLNLLLPSRYWCYFNVRIQVWLIMAAVPTDMDLEEELKTLTKTVEVSTENEQGPEQIPDKSTTLQAVLQVLRKYNLKETEELLKKEAKVGGDGESGQGGDSEVSNVLSTYKSEGNPELYEDAYVDLKKFVDGSLDAYKHELGMILYPVFVHMYLELVYNNHEDQAIKLMKKFSREQEDYYQTDLQKLAQVTKKEHMKGNEITDTFKSNEFIIRMSRDTLATLKRHLQEKKQSIILNIIQEHLYFDMYEGMARTKQQIDSVAGSIIGEATRADNKTKVYYGMPKEPDYQYAAVDDDEEGEAGEGDKPKKKKPKKEPLFGKKAKSDPNAPPNDRLPLPDLKDNDKMEKVKALREASKRVTLGPETLPSICCYTLLNAEGKVICSEISDDSSILAVGFSNSNIKLWSLLPQKLKGMKSAEQLQDVDHDAEDVWARIIDERNVDTTRVLYGHSGPVYRLSFSPDRSLLLSCSEDATVRLWSLLTWTCLVAYKGHVYPVWDVRFSPHGYYFATASHDKTARLWTTDHHQPLRIFAGHFSDVDRVLFHPNSNYVATGSSDRTVRLWDCITGHHVRVMTGHKSPIHALAFSVEGRFLASAGADTRILMWDLAHGHLLAELNSHTAPVHCLAFSRDGNILASGSLDCSTKLWDFTKLSEEVSIEDVNVSHNPEIRNNTESYLLRSYATKNSPLNHIVFSRRNVLLAICTYDSSL</sequence>
<dbReference type="SUPFAM" id="SSF50978">
    <property type="entry name" value="WD40 repeat-like"/>
    <property type="match status" value="1"/>
</dbReference>
<keyword evidence="6" id="KW-0804">Transcription</keyword>
<evidence type="ECO:0000256" key="3">
    <source>
        <dbReference type="ARBA" id="ARBA00022574"/>
    </source>
</evidence>
<dbReference type="GO" id="GO:0005669">
    <property type="term" value="C:transcription factor TFIID complex"/>
    <property type="evidence" value="ECO:0007669"/>
    <property type="project" value="TreeGrafter"/>
</dbReference>
<feature type="repeat" description="WD" evidence="9">
    <location>
        <begin position="502"/>
        <end position="543"/>
    </location>
</feature>
<protein>
    <recommendedName>
        <fullName evidence="8">Transcription initiation factor TFIID subunit 5</fullName>
    </recommendedName>
</protein>
<dbReference type="PROSITE" id="PS50294">
    <property type="entry name" value="WD_REPEATS_REGION"/>
    <property type="match status" value="5"/>
</dbReference>
<dbReference type="PROSITE" id="PS50896">
    <property type="entry name" value="LISH"/>
    <property type="match status" value="1"/>
</dbReference>
<dbReference type="InterPro" id="IPR015943">
    <property type="entry name" value="WD40/YVTN_repeat-like_dom_sf"/>
</dbReference>
<evidence type="ECO:0000259" key="11">
    <source>
        <dbReference type="Pfam" id="PF04494"/>
    </source>
</evidence>
<dbReference type="CDD" id="cd08044">
    <property type="entry name" value="TAF5_NTD2"/>
    <property type="match status" value="1"/>
</dbReference>
<evidence type="ECO:0000256" key="4">
    <source>
        <dbReference type="ARBA" id="ARBA00022737"/>
    </source>
</evidence>
<keyword evidence="3 9" id="KW-0853">WD repeat</keyword>
<organism evidence="12">
    <name type="scientific">Lygus hesperus</name>
    <name type="common">Western plant bug</name>
    <dbReference type="NCBI Taxonomy" id="30085"/>
    <lineage>
        <taxon>Eukaryota</taxon>
        <taxon>Metazoa</taxon>
        <taxon>Ecdysozoa</taxon>
        <taxon>Arthropoda</taxon>
        <taxon>Hexapoda</taxon>
        <taxon>Insecta</taxon>
        <taxon>Pterygota</taxon>
        <taxon>Neoptera</taxon>
        <taxon>Paraneoptera</taxon>
        <taxon>Hemiptera</taxon>
        <taxon>Heteroptera</taxon>
        <taxon>Panheteroptera</taxon>
        <taxon>Cimicomorpha</taxon>
        <taxon>Miridae</taxon>
        <taxon>Mirini</taxon>
        <taxon>Lygus</taxon>
    </lineage>
</organism>
<evidence type="ECO:0000256" key="1">
    <source>
        <dbReference type="ARBA" id="ARBA00004123"/>
    </source>
</evidence>
<feature type="repeat" description="WD" evidence="9">
    <location>
        <begin position="586"/>
        <end position="627"/>
    </location>
</feature>
<keyword evidence="4" id="KW-0677">Repeat</keyword>
<keyword evidence="12" id="KW-0648">Protein biosynthesis</keyword>
<dbReference type="SMART" id="SM00320">
    <property type="entry name" value="WD40"/>
    <property type="match status" value="6"/>
</dbReference>
<keyword evidence="5" id="KW-0805">Transcription regulation</keyword>
<dbReference type="PROSITE" id="PS50082">
    <property type="entry name" value="WD_REPEATS_2"/>
    <property type="match status" value="5"/>
</dbReference>
<dbReference type="AlphaFoldDB" id="A0A146MEU0"/>